<dbReference type="PANTHER" id="PTHR33154">
    <property type="entry name" value="TRANSCRIPTIONAL REGULATOR, ARSR FAMILY"/>
    <property type="match status" value="1"/>
</dbReference>
<evidence type="ECO:0000256" key="1">
    <source>
        <dbReference type="ARBA" id="ARBA00023015"/>
    </source>
</evidence>
<keyword evidence="3" id="KW-0804">Transcription</keyword>
<dbReference type="EMBL" id="JALBUF010000007">
    <property type="protein sequence ID" value="MCI0183952.1"/>
    <property type="molecule type" value="Genomic_DNA"/>
</dbReference>
<dbReference type="InterPro" id="IPR011991">
    <property type="entry name" value="ArsR-like_HTH"/>
</dbReference>
<dbReference type="RefSeq" id="WP_241714964.1">
    <property type="nucleotide sequence ID" value="NZ_JALBUF010000007.1"/>
</dbReference>
<dbReference type="PROSITE" id="PS50987">
    <property type="entry name" value="HTH_ARSR_2"/>
    <property type="match status" value="1"/>
</dbReference>
<dbReference type="InterPro" id="IPR018656">
    <property type="entry name" value="DUF2087"/>
</dbReference>
<feature type="domain" description="HTH arsR-type" evidence="4">
    <location>
        <begin position="1"/>
        <end position="100"/>
    </location>
</feature>
<dbReference type="PRINTS" id="PR00778">
    <property type="entry name" value="HTHARSR"/>
</dbReference>
<dbReference type="Gene3D" id="1.10.10.10">
    <property type="entry name" value="Winged helix-like DNA-binding domain superfamily/Winged helix DNA-binding domain"/>
    <property type="match status" value="1"/>
</dbReference>
<name>A0A9X1VD84_9BACL</name>
<gene>
    <name evidence="5" type="ORF">MM817_02244</name>
</gene>
<dbReference type="SMART" id="SM00419">
    <property type="entry name" value="HTH_CRP"/>
    <property type="match status" value="1"/>
</dbReference>
<dbReference type="PANTHER" id="PTHR33154:SF35">
    <property type="entry name" value="TRANSCRIPTIONAL REGULATOR, ARSR FAMILY"/>
    <property type="match status" value="1"/>
</dbReference>
<dbReference type="SUPFAM" id="SSF46785">
    <property type="entry name" value="Winged helix' DNA-binding domain"/>
    <property type="match status" value="1"/>
</dbReference>
<reference evidence="5" key="1">
    <citation type="submission" date="2022-03" db="EMBL/GenBank/DDBJ databases">
        <title>Draft Genome Sequence of Firmicute Strain S0AB, a Heterotrophic Iron/Sulfur-Oxidizing Extreme Acidophile.</title>
        <authorList>
            <person name="Vergara E."/>
            <person name="Pakostova E."/>
            <person name="Johnson D.B."/>
            <person name="Holmes D.S."/>
        </authorList>
    </citation>
    <scope>NUCLEOTIDE SEQUENCE</scope>
    <source>
        <strain evidence="5">S0AB</strain>
    </source>
</reference>
<keyword evidence="1" id="KW-0805">Transcription regulation</keyword>
<dbReference type="SMART" id="SM00418">
    <property type="entry name" value="HTH_ARSR"/>
    <property type="match status" value="1"/>
</dbReference>
<evidence type="ECO:0000256" key="2">
    <source>
        <dbReference type="ARBA" id="ARBA00023125"/>
    </source>
</evidence>
<dbReference type="InterPro" id="IPR036390">
    <property type="entry name" value="WH_DNA-bd_sf"/>
</dbReference>
<sequence length="186" mass="21978">MHQEENHILVQFLKVLADESRLRILGLLVNQEANVEELAAYLNLKPPTVSHHLNRLRELGIVEMRIDGNVHFYRFLSDSLTNVHLMLTPEKLSQMTEDIQEDAWERKVLRDFLSGEELKEIPASRKKRLIVLTWLAGKFDMGTRYAESEVNERIKRHHPDFSTLKRELVGHQLMERKNNVYWRLKS</sequence>
<protein>
    <recommendedName>
        <fullName evidence="4">HTH arsR-type domain-containing protein</fullName>
    </recommendedName>
</protein>
<dbReference type="GO" id="GO:0003700">
    <property type="term" value="F:DNA-binding transcription factor activity"/>
    <property type="evidence" value="ECO:0007669"/>
    <property type="project" value="InterPro"/>
</dbReference>
<dbReference type="AlphaFoldDB" id="A0A9X1VD84"/>
<organism evidence="5 6">
    <name type="scientific">Sulfoacidibacillus ferrooxidans</name>
    <dbReference type="NCBI Taxonomy" id="2005001"/>
    <lineage>
        <taxon>Bacteria</taxon>
        <taxon>Bacillati</taxon>
        <taxon>Bacillota</taxon>
        <taxon>Bacilli</taxon>
        <taxon>Bacillales</taxon>
        <taxon>Alicyclobacillaceae</taxon>
        <taxon>Sulfoacidibacillus</taxon>
    </lineage>
</organism>
<accession>A0A9X1VD84</accession>
<dbReference type="InterPro" id="IPR051081">
    <property type="entry name" value="HTH_MetalResp_TranReg"/>
</dbReference>
<evidence type="ECO:0000313" key="5">
    <source>
        <dbReference type="EMBL" id="MCI0183952.1"/>
    </source>
</evidence>
<dbReference type="InterPro" id="IPR001845">
    <property type="entry name" value="HTH_ArsR_DNA-bd_dom"/>
</dbReference>
<comment type="caution">
    <text evidence="5">The sequence shown here is derived from an EMBL/GenBank/DDBJ whole genome shotgun (WGS) entry which is preliminary data.</text>
</comment>
<evidence type="ECO:0000313" key="6">
    <source>
        <dbReference type="Proteomes" id="UP001139263"/>
    </source>
</evidence>
<dbReference type="NCBIfam" id="NF033788">
    <property type="entry name" value="HTH_metalloreg"/>
    <property type="match status" value="1"/>
</dbReference>
<evidence type="ECO:0000259" key="4">
    <source>
        <dbReference type="PROSITE" id="PS50987"/>
    </source>
</evidence>
<dbReference type="InterPro" id="IPR012318">
    <property type="entry name" value="HTH_CRP"/>
</dbReference>
<dbReference type="Pfam" id="PF01022">
    <property type="entry name" value="HTH_5"/>
    <property type="match status" value="1"/>
</dbReference>
<proteinExistence type="predicted"/>
<keyword evidence="6" id="KW-1185">Reference proteome</keyword>
<dbReference type="Proteomes" id="UP001139263">
    <property type="component" value="Unassembled WGS sequence"/>
</dbReference>
<dbReference type="InterPro" id="IPR036388">
    <property type="entry name" value="WH-like_DNA-bd_sf"/>
</dbReference>
<evidence type="ECO:0000256" key="3">
    <source>
        <dbReference type="ARBA" id="ARBA00023163"/>
    </source>
</evidence>
<dbReference type="Pfam" id="PF09860">
    <property type="entry name" value="DUF2087"/>
    <property type="match status" value="1"/>
</dbReference>
<keyword evidence="2" id="KW-0238">DNA-binding</keyword>
<dbReference type="CDD" id="cd00090">
    <property type="entry name" value="HTH_ARSR"/>
    <property type="match status" value="1"/>
</dbReference>
<dbReference type="GO" id="GO:0003677">
    <property type="term" value="F:DNA binding"/>
    <property type="evidence" value="ECO:0007669"/>
    <property type="project" value="UniProtKB-KW"/>
</dbReference>